<name>A0AAN7ZM35_9COLE</name>
<keyword evidence="7" id="KW-0539">Nucleus</keyword>
<evidence type="ECO:0000256" key="4">
    <source>
        <dbReference type="ARBA" id="ARBA00022722"/>
    </source>
</evidence>
<evidence type="ECO:0000259" key="8">
    <source>
        <dbReference type="Pfam" id="PF13359"/>
    </source>
</evidence>
<dbReference type="Pfam" id="PF13359">
    <property type="entry name" value="DDE_Tnp_4"/>
    <property type="match status" value="1"/>
</dbReference>
<dbReference type="GO" id="GO:0046872">
    <property type="term" value="F:metal ion binding"/>
    <property type="evidence" value="ECO:0007669"/>
    <property type="project" value="UniProtKB-KW"/>
</dbReference>
<feature type="domain" description="DDE Tnp4" evidence="8">
    <location>
        <begin position="28"/>
        <end position="192"/>
    </location>
</feature>
<evidence type="ECO:0000256" key="5">
    <source>
        <dbReference type="ARBA" id="ARBA00022723"/>
    </source>
</evidence>
<comment type="subcellular location">
    <subcellularLocation>
        <location evidence="2">Nucleus</location>
    </subcellularLocation>
</comment>
<sequence length="264" mass="29899">MPSTTKEWEEIAKEFYTMWNIPNTVGALDGKHIVFRAPRSAGSHYYNYKGTHSIVLLAIVNANYKFIYIDVGTNGRISDGGVFDGCDFACALEAATLHLPSDQPLPGMTEPVPHVILADAAFPLQRHILKPFPFKSMTREQRIFNYRLSRGRRVVENAFGILANRFRILLTPINLSRDKVVLITQSCCALHNFIKIEAPNIVLNEVDEELSDGNVQLGSWRNRTTLQSVNLRSGRPTNANLNIRNIFTTYFNNYGQVPWQNNMI</sequence>
<evidence type="ECO:0000256" key="7">
    <source>
        <dbReference type="ARBA" id="ARBA00023242"/>
    </source>
</evidence>
<gene>
    <name evidence="9" type="ORF">RI129_002939</name>
</gene>
<dbReference type="GO" id="GO:0016787">
    <property type="term" value="F:hydrolase activity"/>
    <property type="evidence" value="ECO:0007669"/>
    <property type="project" value="UniProtKB-KW"/>
</dbReference>
<evidence type="ECO:0000256" key="3">
    <source>
        <dbReference type="ARBA" id="ARBA00006958"/>
    </source>
</evidence>
<reference evidence="9 10" key="1">
    <citation type="journal article" date="2024" name="Insects">
        <title>An Improved Chromosome-Level Genome Assembly of the Firefly Pyrocoelia pectoralis.</title>
        <authorList>
            <person name="Fu X."/>
            <person name="Meyer-Rochow V.B."/>
            <person name="Ballantyne L."/>
            <person name="Zhu X."/>
        </authorList>
    </citation>
    <scope>NUCLEOTIDE SEQUENCE [LARGE SCALE GENOMIC DNA]</scope>
    <source>
        <strain evidence="9">XCY_ONT2</strain>
    </source>
</reference>
<dbReference type="EMBL" id="JAVRBK010000002">
    <property type="protein sequence ID" value="KAK5648047.1"/>
    <property type="molecule type" value="Genomic_DNA"/>
</dbReference>
<evidence type="ECO:0000256" key="6">
    <source>
        <dbReference type="ARBA" id="ARBA00022801"/>
    </source>
</evidence>
<proteinExistence type="inferred from homology"/>
<keyword evidence="6" id="KW-0378">Hydrolase</keyword>
<evidence type="ECO:0000256" key="2">
    <source>
        <dbReference type="ARBA" id="ARBA00004123"/>
    </source>
</evidence>
<comment type="caution">
    <text evidence="9">The sequence shown here is derived from an EMBL/GenBank/DDBJ whole genome shotgun (WGS) entry which is preliminary data.</text>
</comment>
<accession>A0AAN7ZM35</accession>
<dbReference type="AlphaFoldDB" id="A0AAN7ZM35"/>
<evidence type="ECO:0000313" key="10">
    <source>
        <dbReference type="Proteomes" id="UP001329430"/>
    </source>
</evidence>
<dbReference type="PANTHER" id="PTHR22930">
    <property type="match status" value="1"/>
</dbReference>
<keyword evidence="10" id="KW-1185">Reference proteome</keyword>
<organism evidence="9 10">
    <name type="scientific">Pyrocoelia pectoralis</name>
    <dbReference type="NCBI Taxonomy" id="417401"/>
    <lineage>
        <taxon>Eukaryota</taxon>
        <taxon>Metazoa</taxon>
        <taxon>Ecdysozoa</taxon>
        <taxon>Arthropoda</taxon>
        <taxon>Hexapoda</taxon>
        <taxon>Insecta</taxon>
        <taxon>Pterygota</taxon>
        <taxon>Neoptera</taxon>
        <taxon>Endopterygota</taxon>
        <taxon>Coleoptera</taxon>
        <taxon>Polyphaga</taxon>
        <taxon>Elateriformia</taxon>
        <taxon>Elateroidea</taxon>
        <taxon>Lampyridae</taxon>
        <taxon>Lampyrinae</taxon>
        <taxon>Pyrocoelia</taxon>
    </lineage>
</organism>
<keyword evidence="4" id="KW-0540">Nuclease</keyword>
<dbReference type="GO" id="GO:0005634">
    <property type="term" value="C:nucleus"/>
    <property type="evidence" value="ECO:0007669"/>
    <property type="project" value="UniProtKB-SubCell"/>
</dbReference>
<dbReference type="PANTHER" id="PTHR22930:SF269">
    <property type="entry name" value="NUCLEASE HARBI1-LIKE PROTEIN"/>
    <property type="match status" value="1"/>
</dbReference>
<dbReference type="InterPro" id="IPR045249">
    <property type="entry name" value="HARBI1-like"/>
</dbReference>
<protein>
    <recommendedName>
        <fullName evidence="8">DDE Tnp4 domain-containing protein</fullName>
    </recommendedName>
</protein>
<evidence type="ECO:0000313" key="9">
    <source>
        <dbReference type="EMBL" id="KAK5648047.1"/>
    </source>
</evidence>
<comment type="cofactor">
    <cofactor evidence="1">
        <name>a divalent metal cation</name>
        <dbReference type="ChEBI" id="CHEBI:60240"/>
    </cofactor>
</comment>
<evidence type="ECO:0000256" key="1">
    <source>
        <dbReference type="ARBA" id="ARBA00001968"/>
    </source>
</evidence>
<comment type="similarity">
    <text evidence="3">Belongs to the HARBI1 family.</text>
</comment>
<dbReference type="InterPro" id="IPR027806">
    <property type="entry name" value="HARBI1_dom"/>
</dbReference>
<dbReference type="Proteomes" id="UP001329430">
    <property type="component" value="Chromosome 2"/>
</dbReference>
<dbReference type="GO" id="GO:0004518">
    <property type="term" value="F:nuclease activity"/>
    <property type="evidence" value="ECO:0007669"/>
    <property type="project" value="UniProtKB-KW"/>
</dbReference>
<keyword evidence="5" id="KW-0479">Metal-binding</keyword>